<feature type="region of interest" description="Disordered" evidence="9">
    <location>
        <begin position="666"/>
        <end position="717"/>
    </location>
</feature>
<reference evidence="12" key="1">
    <citation type="submission" date="2025-08" db="UniProtKB">
        <authorList>
            <consortium name="RefSeq"/>
        </authorList>
    </citation>
    <scope>IDENTIFICATION</scope>
</reference>
<sequence length="1101" mass="123169">MTVEALRDIFIECQDSQNQHQLVKAFKKLYNEVPFDTFWPEFLYLVKHPLTVYDRQPAVEKTIEFLSKAVTELAIAHANTTGQSAKKKKDDKEAQKEDDASDEEEGDMHPLLMNFFEFLLDVHCAKDKGIRFRVCQLVTRLLQNLGEGAKIDDSLYVRIYRCMVERLRDKFPLVRVHAVLALTRLQDPSDENCPITKAYIILMTRDPNVEVRRIILTCIAPSTFSLPAIIGRTRDVKDTVRRTAYTVIAEKIPLRALRIEQRIRLLQDGLNDRSEMVKAACSNKMLQAWLCASEGNVLDLLTRLDVQSSSKTCESALKILFKNSSVFKVIELFTIIDEKALVPEEKLTCESAFYWRNVVQYVQQAGNEYDEQLDKVRPNCLDFCDYLEGVTKQLMNCTDLDKMLDIEFMIQQLLQILLCMDLSDQASRKRAEKLLRNLLLSDHVGSSLVDHILPCLGQLHTDTEELVNVVAEIISEIREPITSVEKEISKADRRDLDKKIAGIRVKLNQLREELGECIEKQDFERAAQLKTDISNLDAERSSLLEETEPKLEEVRTQRDDPLTMLKCITVVCELLTSPKIKTLTSTLQMLMEAQVLPGMTNEEAEVRNAAVKAIGLCCLIKKDVIMQHLPLLLQATQMDTHLVRTTAMQCIFDIVHVHGLDTFSDEGNASSQETNKSCAESEADHTNVTDASELADSTVGSVNETADETKDATAASEKTGWSETASKIIAILSAYLDNESSEIRNVAAKGLAKLLLSGRVISPKLVSHLLLLWYNPMVEEDETLLQCLGIFFPLFAFSSSTNQEVIEEAFLPTLKTLLKAPSTSPLAEINEGNVSNFLVELTNAQHLAINQQSQVELTDNPCHDSLAVKLCNEVLSKPDSFNVKLWLKVLNQLFLSTDNIILLKDLCTMCEDMAIVITEKQCVKLLEKFREKVNDLYDFLKEKNTQPTSETGNVGSNEESSPTAEGDDIVQNMSGLKINEETSGNPEVANDVTPVVAPSARKTRGKSLKTPMLTKSTQGSRLKSALKSASKKLDSSALDDSVFATPAPLKGSRLASDVEEARVNLENLLVESNSKTPGRPGKTPKTPKRPLHSIQDPAFTG</sequence>
<comment type="subcellular location">
    <subcellularLocation>
        <location evidence="1">Chromosome</location>
    </subcellularLocation>
</comment>
<protein>
    <submittedName>
        <fullName evidence="12">Condensin complex subunit 3</fullName>
    </submittedName>
</protein>
<feature type="region of interest" description="Disordered" evidence="9">
    <location>
        <begin position="944"/>
        <end position="1022"/>
    </location>
</feature>
<dbReference type="SUPFAM" id="SSF48371">
    <property type="entry name" value="ARM repeat"/>
    <property type="match status" value="1"/>
</dbReference>
<keyword evidence="6" id="KW-0226">DNA condensation</keyword>
<dbReference type="Gene3D" id="4.10.860.10">
    <property type="entry name" value="UVR domain"/>
    <property type="match status" value="1"/>
</dbReference>
<evidence type="ECO:0000256" key="2">
    <source>
        <dbReference type="ARBA" id="ARBA00006533"/>
    </source>
</evidence>
<name>A0ABM0JCF1_APLCA</name>
<feature type="compositionally biased region" description="Polar residues" evidence="9">
    <location>
        <begin position="666"/>
        <end position="678"/>
    </location>
</feature>
<dbReference type="InterPro" id="IPR001943">
    <property type="entry name" value="UVR_dom"/>
</dbReference>
<feature type="compositionally biased region" description="Low complexity" evidence="9">
    <location>
        <begin position="1075"/>
        <end position="1084"/>
    </location>
</feature>
<dbReference type="PANTHER" id="PTHR14418">
    <property type="entry name" value="CONDENSIN COMPLEX SUBUNIT 3-RELATED"/>
    <property type="match status" value="1"/>
</dbReference>
<feature type="coiled-coil region" evidence="8">
    <location>
        <begin position="493"/>
        <end position="546"/>
    </location>
</feature>
<comment type="similarity">
    <text evidence="2">Belongs to the CND3 (condensin subunit 3) family.</text>
</comment>
<proteinExistence type="inferred from homology"/>
<feature type="compositionally biased region" description="Basic and acidic residues" evidence="9">
    <location>
        <begin position="88"/>
        <end position="98"/>
    </location>
</feature>
<gene>
    <name evidence="12" type="primary">LOC101850691</name>
</gene>
<evidence type="ECO:0000256" key="7">
    <source>
        <dbReference type="ARBA" id="ARBA00023306"/>
    </source>
</evidence>
<dbReference type="RefSeq" id="XP_005090481.1">
    <property type="nucleotide sequence ID" value="XM_005090424.3"/>
</dbReference>
<evidence type="ECO:0000313" key="11">
    <source>
        <dbReference type="Proteomes" id="UP000694888"/>
    </source>
</evidence>
<dbReference type="InterPro" id="IPR025977">
    <property type="entry name" value="Cnd3_C"/>
</dbReference>
<feature type="compositionally biased region" description="Polar residues" evidence="9">
    <location>
        <begin position="945"/>
        <end position="963"/>
    </location>
</feature>
<dbReference type="PANTHER" id="PTHR14418:SF5">
    <property type="entry name" value="CONDENSIN COMPLEX SUBUNIT 3"/>
    <property type="match status" value="1"/>
</dbReference>
<dbReference type="Gene3D" id="1.25.10.10">
    <property type="entry name" value="Leucine-rich Repeat Variant"/>
    <property type="match status" value="2"/>
</dbReference>
<dbReference type="InterPro" id="IPR027165">
    <property type="entry name" value="CND3"/>
</dbReference>
<evidence type="ECO:0000256" key="5">
    <source>
        <dbReference type="ARBA" id="ARBA00022776"/>
    </source>
</evidence>
<dbReference type="PROSITE" id="PS50151">
    <property type="entry name" value="UVR"/>
    <property type="match status" value="1"/>
</dbReference>
<keyword evidence="11" id="KW-1185">Reference proteome</keyword>
<keyword evidence="8" id="KW-0175">Coiled coil</keyword>
<dbReference type="InterPro" id="IPR016024">
    <property type="entry name" value="ARM-type_fold"/>
</dbReference>
<evidence type="ECO:0000256" key="9">
    <source>
        <dbReference type="SAM" id="MobiDB-lite"/>
    </source>
</evidence>
<feature type="domain" description="UVR" evidence="10">
    <location>
        <begin position="504"/>
        <end position="539"/>
    </location>
</feature>
<keyword evidence="5" id="KW-0498">Mitosis</keyword>
<evidence type="ECO:0000256" key="8">
    <source>
        <dbReference type="SAM" id="Coils"/>
    </source>
</evidence>
<evidence type="ECO:0000256" key="3">
    <source>
        <dbReference type="ARBA" id="ARBA00022454"/>
    </source>
</evidence>
<organism evidence="11 12">
    <name type="scientific">Aplysia californica</name>
    <name type="common">California sea hare</name>
    <dbReference type="NCBI Taxonomy" id="6500"/>
    <lineage>
        <taxon>Eukaryota</taxon>
        <taxon>Metazoa</taxon>
        <taxon>Spiralia</taxon>
        <taxon>Lophotrochozoa</taxon>
        <taxon>Mollusca</taxon>
        <taxon>Gastropoda</taxon>
        <taxon>Heterobranchia</taxon>
        <taxon>Euthyneura</taxon>
        <taxon>Tectipleura</taxon>
        <taxon>Aplysiida</taxon>
        <taxon>Aplysioidea</taxon>
        <taxon>Aplysiidae</taxon>
        <taxon>Aplysia</taxon>
    </lineage>
</organism>
<feature type="region of interest" description="Disordered" evidence="9">
    <location>
        <begin position="81"/>
        <end position="105"/>
    </location>
</feature>
<evidence type="ECO:0000256" key="1">
    <source>
        <dbReference type="ARBA" id="ARBA00004286"/>
    </source>
</evidence>
<evidence type="ECO:0000256" key="6">
    <source>
        <dbReference type="ARBA" id="ARBA00023067"/>
    </source>
</evidence>
<dbReference type="Pfam" id="PF12719">
    <property type="entry name" value="Cnd3"/>
    <property type="match status" value="1"/>
</dbReference>
<evidence type="ECO:0000313" key="12">
    <source>
        <dbReference type="RefSeq" id="XP_005090481.1"/>
    </source>
</evidence>
<keyword evidence="7" id="KW-0131">Cell cycle</keyword>
<accession>A0ABM0JCF1</accession>
<evidence type="ECO:0000259" key="10">
    <source>
        <dbReference type="PROSITE" id="PS50151"/>
    </source>
</evidence>
<keyword evidence="3" id="KW-0158">Chromosome</keyword>
<keyword evidence="4" id="KW-0132">Cell division</keyword>
<dbReference type="GeneID" id="101850691"/>
<dbReference type="Proteomes" id="UP000694888">
    <property type="component" value="Unplaced"/>
</dbReference>
<dbReference type="Pfam" id="PF02151">
    <property type="entry name" value="UVR"/>
    <property type="match status" value="1"/>
</dbReference>
<feature type="region of interest" description="Disordered" evidence="9">
    <location>
        <begin position="1067"/>
        <end position="1101"/>
    </location>
</feature>
<dbReference type="InterPro" id="IPR011989">
    <property type="entry name" value="ARM-like"/>
</dbReference>
<evidence type="ECO:0000256" key="4">
    <source>
        <dbReference type="ARBA" id="ARBA00022618"/>
    </source>
</evidence>